<comment type="caution">
    <text evidence="2">The sequence shown here is derived from an EMBL/GenBank/DDBJ whole genome shotgun (WGS) entry which is preliminary data.</text>
</comment>
<proteinExistence type="predicted"/>
<feature type="non-terminal residue" evidence="2">
    <location>
        <position position="129"/>
    </location>
</feature>
<dbReference type="EMBL" id="CAUYUJ010000947">
    <property type="protein sequence ID" value="CAK0793346.1"/>
    <property type="molecule type" value="Genomic_DNA"/>
</dbReference>
<evidence type="ECO:0000313" key="3">
    <source>
        <dbReference type="Proteomes" id="UP001189429"/>
    </source>
</evidence>
<evidence type="ECO:0000313" key="2">
    <source>
        <dbReference type="EMBL" id="CAK0793346.1"/>
    </source>
</evidence>
<name>A0ABN9PS69_9DINO</name>
<keyword evidence="3" id="KW-1185">Reference proteome</keyword>
<evidence type="ECO:0000256" key="1">
    <source>
        <dbReference type="SAM" id="MobiDB-lite"/>
    </source>
</evidence>
<feature type="region of interest" description="Disordered" evidence="1">
    <location>
        <begin position="32"/>
        <end position="51"/>
    </location>
</feature>
<sequence length="129" mass="14034">MYARVPPTDFDAVAEGCPAKLVAKIRIQRDIENTEPKSSAKAARIDKDSASDKRIKAQKAYDRAQEAVVKAVANDVNLKAELAAAAHDELLEYLASNEAEDMGPASELGEKHGVRHSFVAGIFNNLRDQ</sequence>
<gene>
    <name evidence="2" type="ORF">PCOR1329_LOCUS3676</name>
</gene>
<reference evidence="2" key="1">
    <citation type="submission" date="2023-10" db="EMBL/GenBank/DDBJ databases">
        <authorList>
            <person name="Chen Y."/>
            <person name="Shah S."/>
            <person name="Dougan E. K."/>
            <person name="Thang M."/>
            <person name="Chan C."/>
        </authorList>
    </citation>
    <scope>NUCLEOTIDE SEQUENCE [LARGE SCALE GENOMIC DNA]</scope>
</reference>
<dbReference type="Proteomes" id="UP001189429">
    <property type="component" value="Unassembled WGS sequence"/>
</dbReference>
<organism evidence="2 3">
    <name type="scientific">Prorocentrum cordatum</name>
    <dbReference type="NCBI Taxonomy" id="2364126"/>
    <lineage>
        <taxon>Eukaryota</taxon>
        <taxon>Sar</taxon>
        <taxon>Alveolata</taxon>
        <taxon>Dinophyceae</taxon>
        <taxon>Prorocentrales</taxon>
        <taxon>Prorocentraceae</taxon>
        <taxon>Prorocentrum</taxon>
    </lineage>
</organism>
<accession>A0ABN9PS69</accession>
<protein>
    <submittedName>
        <fullName evidence="2">Uncharacterized protein</fullName>
    </submittedName>
</protein>